<dbReference type="Gene3D" id="3.90.260.10">
    <property type="entry name" value="Transglutaminase-like"/>
    <property type="match status" value="2"/>
</dbReference>
<dbReference type="GO" id="GO:0005737">
    <property type="term" value="C:cytoplasm"/>
    <property type="evidence" value="ECO:0007669"/>
    <property type="project" value="TreeGrafter"/>
</dbReference>
<feature type="compositionally biased region" description="Acidic residues" evidence="6">
    <location>
        <begin position="471"/>
        <end position="480"/>
    </location>
</feature>
<reference evidence="10" key="1">
    <citation type="submission" date="2020-04" db="EMBL/GenBank/DDBJ databases">
        <title>Draft genome resource of the tomato pathogen Pseudocercospora fuligena.</title>
        <authorList>
            <person name="Zaccaron A."/>
        </authorList>
    </citation>
    <scope>NUCLEOTIDE SEQUENCE</scope>
    <source>
        <strain evidence="10">PF001</strain>
    </source>
</reference>
<evidence type="ECO:0000259" key="9">
    <source>
        <dbReference type="SMART" id="SM01032"/>
    </source>
</evidence>
<dbReference type="SMART" id="SM01031">
    <property type="entry name" value="BHD_2"/>
    <property type="match status" value="1"/>
</dbReference>
<dbReference type="FunFam" id="3.30.70.2460:FF:000001">
    <property type="entry name" value="DNA repair protein Rad4 family"/>
    <property type="match status" value="1"/>
</dbReference>
<keyword evidence="11" id="KW-1185">Reference proteome</keyword>
<dbReference type="PANTHER" id="PTHR12135:SF2">
    <property type="entry name" value="DNA REPAIR PROTEIN RAD34"/>
    <property type="match status" value="1"/>
</dbReference>
<comment type="caution">
    <text evidence="10">The sequence shown here is derived from an EMBL/GenBank/DDBJ whole genome shotgun (WGS) entry which is preliminary data.</text>
</comment>
<proteinExistence type="inferred from homology"/>
<feature type="compositionally biased region" description="Acidic residues" evidence="6">
    <location>
        <begin position="62"/>
        <end position="80"/>
    </location>
</feature>
<feature type="compositionally biased region" description="Basic residues" evidence="6">
    <location>
        <begin position="228"/>
        <end position="240"/>
    </location>
</feature>
<feature type="region of interest" description="Disordered" evidence="6">
    <location>
        <begin position="362"/>
        <end position="480"/>
    </location>
</feature>
<dbReference type="GO" id="GO:0003697">
    <property type="term" value="F:single-stranded DNA binding"/>
    <property type="evidence" value="ECO:0007669"/>
    <property type="project" value="TreeGrafter"/>
</dbReference>
<dbReference type="GO" id="GO:0000111">
    <property type="term" value="C:nucleotide-excision repair factor 2 complex"/>
    <property type="evidence" value="ECO:0007669"/>
    <property type="project" value="TreeGrafter"/>
</dbReference>
<dbReference type="Pfam" id="PF10404">
    <property type="entry name" value="BHD_2"/>
    <property type="match status" value="1"/>
</dbReference>
<feature type="compositionally biased region" description="Low complexity" evidence="6">
    <location>
        <begin position="397"/>
        <end position="410"/>
    </location>
</feature>
<evidence type="ECO:0000256" key="1">
    <source>
        <dbReference type="ARBA" id="ARBA00004123"/>
    </source>
</evidence>
<dbReference type="InterPro" id="IPR018326">
    <property type="entry name" value="Rad4_beta-hairpin_dom1"/>
</dbReference>
<keyword evidence="5" id="KW-0539">Nucleus</keyword>
<feature type="compositionally biased region" description="Low complexity" evidence="6">
    <location>
        <begin position="1027"/>
        <end position="1039"/>
    </location>
</feature>
<feature type="compositionally biased region" description="Basic residues" evidence="6">
    <location>
        <begin position="1"/>
        <end position="10"/>
    </location>
</feature>
<comment type="similarity">
    <text evidence="2">Belongs to the XPC family.</text>
</comment>
<dbReference type="GO" id="GO:0003684">
    <property type="term" value="F:damaged DNA binding"/>
    <property type="evidence" value="ECO:0007669"/>
    <property type="project" value="InterPro"/>
</dbReference>
<dbReference type="Proteomes" id="UP000660729">
    <property type="component" value="Unassembled WGS sequence"/>
</dbReference>
<dbReference type="Gene3D" id="3.30.60.290">
    <property type="entry name" value="Rad4, beta-hairpin domain BHD2"/>
    <property type="match status" value="1"/>
</dbReference>
<evidence type="ECO:0000313" key="11">
    <source>
        <dbReference type="Proteomes" id="UP000660729"/>
    </source>
</evidence>
<dbReference type="InterPro" id="IPR004583">
    <property type="entry name" value="DNA_repair_Rad4"/>
</dbReference>
<dbReference type="InterPro" id="IPR036985">
    <property type="entry name" value="Transglutaminase-like_sf"/>
</dbReference>
<dbReference type="Gene3D" id="3.30.70.2460">
    <property type="entry name" value="Rad4, beta-hairpin domain BHD3"/>
    <property type="match status" value="1"/>
</dbReference>
<dbReference type="SUPFAM" id="SSF54001">
    <property type="entry name" value="Cysteine proteinases"/>
    <property type="match status" value="1"/>
</dbReference>
<evidence type="ECO:0000259" key="7">
    <source>
        <dbReference type="SMART" id="SM01030"/>
    </source>
</evidence>
<dbReference type="InterPro" id="IPR018325">
    <property type="entry name" value="Rad4/PNGase_transGLS-fold"/>
</dbReference>
<dbReference type="OrthoDB" id="300780at2759"/>
<feature type="domain" description="Rad4 beta-hairpin" evidence="7">
    <location>
        <begin position="648"/>
        <end position="705"/>
    </location>
</feature>
<dbReference type="Pfam" id="PF03835">
    <property type="entry name" value="Rad4"/>
    <property type="match status" value="1"/>
</dbReference>
<dbReference type="Pfam" id="PF10405">
    <property type="entry name" value="BHD_3"/>
    <property type="match status" value="1"/>
</dbReference>
<dbReference type="SMART" id="SM01032">
    <property type="entry name" value="BHD_3"/>
    <property type="match status" value="1"/>
</dbReference>
<feature type="compositionally biased region" description="Basic and acidic residues" evidence="6">
    <location>
        <begin position="369"/>
        <end position="388"/>
    </location>
</feature>
<feature type="region of interest" description="Disordered" evidence="6">
    <location>
        <begin position="218"/>
        <end position="245"/>
    </location>
</feature>
<organism evidence="10 11">
    <name type="scientific">Pseudocercospora fuligena</name>
    <dbReference type="NCBI Taxonomy" id="685502"/>
    <lineage>
        <taxon>Eukaryota</taxon>
        <taxon>Fungi</taxon>
        <taxon>Dikarya</taxon>
        <taxon>Ascomycota</taxon>
        <taxon>Pezizomycotina</taxon>
        <taxon>Dothideomycetes</taxon>
        <taxon>Dothideomycetidae</taxon>
        <taxon>Mycosphaerellales</taxon>
        <taxon>Mycosphaerellaceae</taxon>
        <taxon>Pseudocercospora</taxon>
    </lineage>
</organism>
<evidence type="ECO:0000256" key="3">
    <source>
        <dbReference type="ARBA" id="ARBA00022763"/>
    </source>
</evidence>
<feature type="compositionally biased region" description="Basic and acidic residues" evidence="6">
    <location>
        <begin position="41"/>
        <end position="55"/>
    </location>
</feature>
<feature type="region of interest" description="Disordered" evidence="6">
    <location>
        <begin position="1"/>
        <end position="100"/>
    </location>
</feature>
<evidence type="ECO:0000259" key="8">
    <source>
        <dbReference type="SMART" id="SM01031"/>
    </source>
</evidence>
<feature type="domain" description="Rad4 beta-hairpin" evidence="9">
    <location>
        <begin position="777"/>
        <end position="851"/>
    </location>
</feature>
<feature type="compositionally biased region" description="Acidic residues" evidence="6">
    <location>
        <begin position="1131"/>
        <end position="1149"/>
    </location>
</feature>
<dbReference type="GO" id="GO:0006298">
    <property type="term" value="P:mismatch repair"/>
    <property type="evidence" value="ECO:0007669"/>
    <property type="project" value="TreeGrafter"/>
</dbReference>
<evidence type="ECO:0000313" key="10">
    <source>
        <dbReference type="EMBL" id="KAF7193428.1"/>
    </source>
</evidence>
<dbReference type="GO" id="GO:0006289">
    <property type="term" value="P:nucleotide-excision repair"/>
    <property type="evidence" value="ECO:0007669"/>
    <property type="project" value="InterPro"/>
</dbReference>
<accession>A0A8H6RLS3</accession>
<dbReference type="AlphaFoldDB" id="A0A8H6RLS3"/>
<name>A0A8H6RLS3_9PEZI</name>
<gene>
    <name evidence="10" type="ORF">HII31_05208</name>
</gene>
<dbReference type="EMBL" id="JABCIY010000085">
    <property type="protein sequence ID" value="KAF7193428.1"/>
    <property type="molecule type" value="Genomic_DNA"/>
</dbReference>
<dbReference type="InterPro" id="IPR038765">
    <property type="entry name" value="Papain-like_cys_pep_sf"/>
</dbReference>
<dbReference type="Gene3D" id="2.20.20.110">
    <property type="entry name" value="Rad4, beta-hairpin domain BHD1"/>
    <property type="match status" value="1"/>
</dbReference>
<feature type="region of interest" description="Disordered" evidence="6">
    <location>
        <begin position="954"/>
        <end position="1165"/>
    </location>
</feature>
<feature type="compositionally biased region" description="Low complexity" evidence="6">
    <location>
        <begin position="417"/>
        <end position="429"/>
    </location>
</feature>
<evidence type="ECO:0000256" key="6">
    <source>
        <dbReference type="SAM" id="MobiDB-lite"/>
    </source>
</evidence>
<dbReference type="InterPro" id="IPR018327">
    <property type="entry name" value="BHD_2"/>
</dbReference>
<keyword evidence="3" id="KW-0227">DNA damage</keyword>
<dbReference type="SMART" id="SM01030">
    <property type="entry name" value="BHD_1"/>
    <property type="match status" value="1"/>
</dbReference>
<keyword evidence="4" id="KW-0234">DNA repair</keyword>
<dbReference type="PANTHER" id="PTHR12135">
    <property type="entry name" value="DNA REPAIR PROTEIN XP-C / RAD4"/>
    <property type="match status" value="1"/>
</dbReference>
<feature type="domain" description="Rad4 beta-hairpin" evidence="8">
    <location>
        <begin position="707"/>
        <end position="770"/>
    </location>
</feature>
<dbReference type="Pfam" id="PF10403">
    <property type="entry name" value="BHD_1"/>
    <property type="match status" value="1"/>
</dbReference>
<dbReference type="InterPro" id="IPR042488">
    <property type="entry name" value="Rad4_BHD3_sf"/>
</dbReference>
<evidence type="ECO:0000256" key="4">
    <source>
        <dbReference type="ARBA" id="ARBA00023204"/>
    </source>
</evidence>
<comment type="subcellular location">
    <subcellularLocation>
        <location evidence="1">Nucleus</location>
    </subcellularLocation>
</comment>
<dbReference type="GO" id="GO:0071942">
    <property type="term" value="C:XPC complex"/>
    <property type="evidence" value="ECO:0007669"/>
    <property type="project" value="TreeGrafter"/>
</dbReference>
<feature type="compositionally biased region" description="Basic residues" evidence="6">
    <location>
        <begin position="19"/>
        <end position="33"/>
    </location>
</feature>
<evidence type="ECO:0000256" key="5">
    <source>
        <dbReference type="ARBA" id="ARBA00023242"/>
    </source>
</evidence>
<sequence length="1165" mass="130179">MPPFISRKREHSPIASPPAKRKAPAKPTSKKGKQTLFEAADEPRKKAKSVEETKKALNATFGDDDHDESISDVDSDEFEDVPPSKRQKMESDNDDDADEMDWEDAIDNNASTVAQPGPSKHDTEIGDIDVSLNEDNVYIEPEISLATGKKGPTKRERQVRVISHCLHVQSLMWHNTVRNSWLNDKEVQKSLVDGLTDGVKKEVTRWREAMGTLSKEELQARKQAAAKAKGRRGGRGKGKSSGRDWNYDAQHLEQGVPNLSQGDPLLRLLKVLTAYWRKRFIVTAPAIRKLGFMPLRRLRDEIKHWDKNRNDAEEHGERIEDITAFRELAKRCEGSRDVGGQLFVALLRGIGLETRMVANLQPSGIGWSKGEEANEKRSKKDAKPQKEEPDSDDETVGSSSKTNGASASKSASKKGKSNGTTTSKQGKSSLPNEKPTRKSSRGNKGDPINLEDSDSPLSEPPSENEKHDPDVVAEDDIDDVSVIDVTPATPRRKPSKKYDRDLAFPTYWTEVCSPVSHKWIPVDPIVLSTIASNDELLQSFEPRGKKAENAKQVICYVLGFAADGTAKDVTIRYLKRHQLPGKTKGMRMPAEKIPIYNKRGKVKRYEDYDWFKTVMSIYDRPQIKRTAADDLEEQTDLKPFKPAKEEKEVAKESLQWYKQSADYVLEQHLRREEAILPHAKPVKMFTAGKGDKATEHPVFRRSDVVTCKTVESWHKEGRAVKTGEQPMKHVPVRAVTLIRKREMEEHFKENGEKLQQGLYSWNQTDWIIPRPIENGVIPKNAFGNMDVYVETMVPQGAVHLPLKGSAKICRKLEIDYAEACTGFEFGKQRAVPILTGVVVAEEHEILVRDAWREAQAEIKRKEDTKRTATALHWWRKMVMSMRIIERMRVEYEQADDGTGEINPFISKAQREGKSTTEMNIDEDAGAGGFFQPGHDEEEVVQHKTKAAAEDVDLGGGFFADSEDEPVHDEGGDGGFLVEDEAEPGAVKPGANHPAPITPVSLEPVAKAQANEESEDDKPLPVKRTSAKKSTSQTKKPTSKANGRATPKRKPPAPKASSDKDEDEDSPLTDVSEAAFAAGDDEDEIAASQANRRRSSPQVLISPPKRAAPGRRTSGRTAKKATPVRSQYFNAVDDDHEDDEDDLDEDMSEEEVVKPTRTTARTRAKR</sequence>
<evidence type="ECO:0000256" key="2">
    <source>
        <dbReference type="ARBA" id="ARBA00009525"/>
    </source>
</evidence>
<protein>
    <submittedName>
        <fullName evidence="10">DNA repair protein rhp42</fullName>
    </submittedName>
</protein>
<dbReference type="InterPro" id="IPR018328">
    <property type="entry name" value="Rad4_beta-hairpin_dom3"/>
</dbReference>